<gene>
    <name evidence="2" type="ORF">BU16DRAFT_340538</name>
</gene>
<dbReference type="AlphaFoldDB" id="A0A6A6QWC9"/>
<feature type="chain" id="PRO_5025596127" description="Secreted protein" evidence="1">
    <location>
        <begin position="21"/>
        <end position="147"/>
    </location>
</feature>
<reference evidence="2" key="1">
    <citation type="journal article" date="2020" name="Stud. Mycol.">
        <title>101 Dothideomycetes genomes: a test case for predicting lifestyles and emergence of pathogens.</title>
        <authorList>
            <person name="Haridas S."/>
            <person name="Albert R."/>
            <person name="Binder M."/>
            <person name="Bloem J."/>
            <person name="Labutti K."/>
            <person name="Salamov A."/>
            <person name="Andreopoulos B."/>
            <person name="Baker S."/>
            <person name="Barry K."/>
            <person name="Bills G."/>
            <person name="Bluhm B."/>
            <person name="Cannon C."/>
            <person name="Castanera R."/>
            <person name="Culley D."/>
            <person name="Daum C."/>
            <person name="Ezra D."/>
            <person name="Gonzalez J."/>
            <person name="Henrissat B."/>
            <person name="Kuo A."/>
            <person name="Liang C."/>
            <person name="Lipzen A."/>
            <person name="Lutzoni F."/>
            <person name="Magnuson J."/>
            <person name="Mondo S."/>
            <person name="Nolan M."/>
            <person name="Ohm R."/>
            <person name="Pangilinan J."/>
            <person name="Park H.-J."/>
            <person name="Ramirez L."/>
            <person name="Alfaro M."/>
            <person name="Sun H."/>
            <person name="Tritt A."/>
            <person name="Yoshinaga Y."/>
            <person name="Zwiers L.-H."/>
            <person name="Turgeon B."/>
            <person name="Goodwin S."/>
            <person name="Spatafora J."/>
            <person name="Crous P."/>
            <person name="Grigoriev I."/>
        </authorList>
    </citation>
    <scope>NUCLEOTIDE SEQUENCE</scope>
    <source>
        <strain evidence="2">CBS 269.34</strain>
    </source>
</reference>
<evidence type="ECO:0000313" key="3">
    <source>
        <dbReference type="Proteomes" id="UP000799750"/>
    </source>
</evidence>
<proteinExistence type="predicted"/>
<feature type="signal peptide" evidence="1">
    <location>
        <begin position="1"/>
        <end position="20"/>
    </location>
</feature>
<keyword evidence="1" id="KW-0732">Signal</keyword>
<sequence>MPVGWRRLFALFAFTREKLCACISGSWKGRWLLAWDVAESADLTTCILNITKRNTPRRTRNIKYAIIRLLPGVCSPFHRSFTKLFAPNSQESRCFNQSSNERYTQHKASLAQWCQSREGVRTARRRLPAWVDSFLFAGFGGRMRACL</sequence>
<keyword evidence="3" id="KW-1185">Reference proteome</keyword>
<evidence type="ECO:0008006" key="4">
    <source>
        <dbReference type="Google" id="ProtNLM"/>
    </source>
</evidence>
<organism evidence="2 3">
    <name type="scientific">Lophium mytilinum</name>
    <dbReference type="NCBI Taxonomy" id="390894"/>
    <lineage>
        <taxon>Eukaryota</taxon>
        <taxon>Fungi</taxon>
        <taxon>Dikarya</taxon>
        <taxon>Ascomycota</taxon>
        <taxon>Pezizomycotina</taxon>
        <taxon>Dothideomycetes</taxon>
        <taxon>Pleosporomycetidae</taxon>
        <taxon>Mytilinidiales</taxon>
        <taxon>Mytilinidiaceae</taxon>
        <taxon>Lophium</taxon>
    </lineage>
</organism>
<evidence type="ECO:0000313" key="2">
    <source>
        <dbReference type="EMBL" id="KAF2496735.1"/>
    </source>
</evidence>
<dbReference type="Proteomes" id="UP000799750">
    <property type="component" value="Unassembled WGS sequence"/>
</dbReference>
<protein>
    <recommendedName>
        <fullName evidence="4">Secreted protein</fullName>
    </recommendedName>
</protein>
<evidence type="ECO:0000256" key="1">
    <source>
        <dbReference type="SAM" id="SignalP"/>
    </source>
</evidence>
<accession>A0A6A6QWC9</accession>
<name>A0A6A6QWC9_9PEZI</name>
<dbReference type="EMBL" id="MU004187">
    <property type="protein sequence ID" value="KAF2496735.1"/>
    <property type="molecule type" value="Genomic_DNA"/>
</dbReference>